<dbReference type="PROSITE" id="PS50048">
    <property type="entry name" value="ZN2_CY6_FUNGAL_2"/>
    <property type="match status" value="1"/>
</dbReference>
<evidence type="ECO:0000256" key="1">
    <source>
        <dbReference type="ARBA" id="ARBA00004123"/>
    </source>
</evidence>
<evidence type="ECO:0000256" key="3">
    <source>
        <dbReference type="ARBA" id="ARBA00022833"/>
    </source>
</evidence>
<keyword evidence="7" id="KW-0539">Nucleus</keyword>
<dbReference type="GO" id="GO:0043565">
    <property type="term" value="F:sequence-specific DNA binding"/>
    <property type="evidence" value="ECO:0007669"/>
    <property type="project" value="TreeGrafter"/>
</dbReference>
<dbReference type="SMART" id="SM00066">
    <property type="entry name" value="GAL4"/>
    <property type="match status" value="1"/>
</dbReference>
<dbReference type="GO" id="GO:0005634">
    <property type="term" value="C:nucleus"/>
    <property type="evidence" value="ECO:0007669"/>
    <property type="project" value="UniProtKB-SubCell"/>
</dbReference>
<feature type="domain" description="Zn(2)-C6 fungal-type" evidence="9">
    <location>
        <begin position="54"/>
        <end position="84"/>
    </location>
</feature>
<dbReference type="PANTHER" id="PTHR47782">
    <property type="entry name" value="ZN(II)2CYS6 TRANSCRIPTION FACTOR (EUROFUNG)-RELATED"/>
    <property type="match status" value="1"/>
</dbReference>
<keyword evidence="4" id="KW-0805">Transcription regulation</keyword>
<dbReference type="SMART" id="SM00906">
    <property type="entry name" value="Fungal_trans"/>
    <property type="match status" value="1"/>
</dbReference>
<evidence type="ECO:0000313" key="10">
    <source>
        <dbReference type="EMBL" id="EGX95295.1"/>
    </source>
</evidence>
<protein>
    <submittedName>
        <fullName evidence="10">Fungal specific transcription factor</fullName>
    </submittedName>
</protein>
<evidence type="ECO:0000256" key="2">
    <source>
        <dbReference type="ARBA" id="ARBA00022723"/>
    </source>
</evidence>
<dbReference type="CDD" id="cd12148">
    <property type="entry name" value="fungal_TF_MHR"/>
    <property type="match status" value="1"/>
</dbReference>
<keyword evidence="6" id="KW-0804">Transcription</keyword>
<dbReference type="InterPro" id="IPR001138">
    <property type="entry name" value="Zn2Cys6_DnaBD"/>
</dbReference>
<organism evidence="10 11">
    <name type="scientific">Cordyceps militaris (strain CM01)</name>
    <name type="common">Caterpillar fungus</name>
    <dbReference type="NCBI Taxonomy" id="983644"/>
    <lineage>
        <taxon>Eukaryota</taxon>
        <taxon>Fungi</taxon>
        <taxon>Dikarya</taxon>
        <taxon>Ascomycota</taxon>
        <taxon>Pezizomycotina</taxon>
        <taxon>Sordariomycetes</taxon>
        <taxon>Hypocreomycetidae</taxon>
        <taxon>Hypocreales</taxon>
        <taxon>Cordycipitaceae</taxon>
        <taxon>Cordyceps</taxon>
    </lineage>
</organism>
<dbReference type="GeneID" id="18165593"/>
<sequence>MNNNDDLRSNIHRFRVRRTSTAPESAPRQRRRSASPLVVGPLPPPPPAARDNPACDRCRRFKKKCSRTFPVCSLCARAGRDCSFSAAAVVSSSAAVAEAQHLRARVAWLSRLVDENLVVVAAAGWSRSSSSIEDVATGCDLTGRLASRTPAAVPAVTPDRHLAAQAHCTGAMTPDSDSVPSLGHQSLGADARLAAARHDGLDSGNGAAPQDPLARTLVDVYFRHIHRAYPFMDRARVLRDLDALGSAAWPPRRANSTLLFLVMALGWTTLQRSGQMPRDAAGFSLHVSSAEILQECLLKDKDLESIQILVLLALHCMYDPAAASTWSVAGIAARQAMAYGLTRRASDDASLSSTDKELRHRLFWSTWVLDRLMAYSTGFPPALLLSDEPVDVPLPGLAIEEFASPERQRFASALQTHRHVVRLRQLEHRILVQVLSGDEPDSDAAAISRHGRLAAMRRMRTEIEDWYSDGCLLSPVEPDNIPIHTSVAWLSARYYHLLLMLHYPCRFNGFGAIVSPLDLLRFVQKHLQSTRVLLQQRQLPLNLVTLARSLPVGRALVHCLMRGASEPAATDELDTLIDVFKAFPENWAHARRAAHVFRRVRMAMAEASAFSDARRQPGDGSTSSYQALLKPLAAAVTTVMEDVLGKTTCYAIPELLCEQAAGDGGFCPSSSPTNPMQSCMASVHDDTAAEHGWDSLQFAFLLDPQYASS</sequence>
<dbReference type="RefSeq" id="XP_006668781.1">
    <property type="nucleotide sequence ID" value="XM_006668718.1"/>
</dbReference>
<dbReference type="OMA" id="RTFPVCS"/>
<evidence type="ECO:0000313" key="11">
    <source>
        <dbReference type="Proteomes" id="UP000001610"/>
    </source>
</evidence>
<dbReference type="SUPFAM" id="SSF57701">
    <property type="entry name" value="Zn2/Cys6 DNA-binding domain"/>
    <property type="match status" value="1"/>
</dbReference>
<keyword evidence="11" id="KW-1185">Reference proteome</keyword>
<dbReference type="PANTHER" id="PTHR47782:SF7">
    <property type="entry name" value="PROTEIN STB5"/>
    <property type="match status" value="1"/>
</dbReference>
<dbReference type="Proteomes" id="UP000001610">
    <property type="component" value="Unassembled WGS sequence"/>
</dbReference>
<dbReference type="GO" id="GO:0008270">
    <property type="term" value="F:zinc ion binding"/>
    <property type="evidence" value="ECO:0007669"/>
    <property type="project" value="InterPro"/>
</dbReference>
<dbReference type="GO" id="GO:0045944">
    <property type="term" value="P:positive regulation of transcription by RNA polymerase II"/>
    <property type="evidence" value="ECO:0007669"/>
    <property type="project" value="TreeGrafter"/>
</dbReference>
<evidence type="ECO:0000256" key="7">
    <source>
        <dbReference type="ARBA" id="ARBA00023242"/>
    </source>
</evidence>
<name>G3JBJ0_CORMM</name>
<dbReference type="OrthoDB" id="25921at2759"/>
<dbReference type="Pfam" id="PF00172">
    <property type="entry name" value="Zn_clus"/>
    <property type="match status" value="1"/>
</dbReference>
<dbReference type="GO" id="GO:0000981">
    <property type="term" value="F:DNA-binding transcription factor activity, RNA polymerase II-specific"/>
    <property type="evidence" value="ECO:0007669"/>
    <property type="project" value="InterPro"/>
</dbReference>
<dbReference type="KEGG" id="cmt:CCM_03567"/>
<evidence type="ECO:0000259" key="9">
    <source>
        <dbReference type="PROSITE" id="PS50048"/>
    </source>
</evidence>
<keyword evidence="3" id="KW-0862">Zinc</keyword>
<gene>
    <name evidence="10" type="ORF">CCM_03567</name>
</gene>
<proteinExistence type="predicted"/>
<dbReference type="AlphaFoldDB" id="G3JBJ0"/>
<dbReference type="InterPro" id="IPR036864">
    <property type="entry name" value="Zn2-C6_fun-type_DNA-bd_sf"/>
</dbReference>
<reference evidence="10 11" key="1">
    <citation type="journal article" date="2011" name="Genome Biol.">
        <title>Genome sequence of the insect pathogenic fungus Cordyceps militaris, a valued traditional Chinese medicine.</title>
        <authorList>
            <person name="Zheng P."/>
            <person name="Xia Y."/>
            <person name="Xiao G."/>
            <person name="Xiong C."/>
            <person name="Hu X."/>
            <person name="Zhang S."/>
            <person name="Zheng H."/>
            <person name="Huang Y."/>
            <person name="Zhou Y."/>
            <person name="Wang S."/>
            <person name="Zhao G.P."/>
            <person name="Liu X."/>
            <person name="St Leger R.J."/>
            <person name="Wang C."/>
        </authorList>
    </citation>
    <scope>NUCLEOTIDE SEQUENCE [LARGE SCALE GENOMIC DNA]</scope>
    <source>
        <strain evidence="10 11">CM01</strain>
    </source>
</reference>
<evidence type="ECO:0000256" key="4">
    <source>
        <dbReference type="ARBA" id="ARBA00023015"/>
    </source>
</evidence>
<dbReference type="eggNOG" id="ENOG502QTEH">
    <property type="taxonomic scope" value="Eukaryota"/>
</dbReference>
<evidence type="ECO:0000256" key="6">
    <source>
        <dbReference type="ARBA" id="ARBA00023163"/>
    </source>
</evidence>
<dbReference type="InterPro" id="IPR052202">
    <property type="entry name" value="Yeast_MetPath_Reg"/>
</dbReference>
<dbReference type="InParanoid" id="G3JBJ0"/>
<feature type="region of interest" description="Disordered" evidence="8">
    <location>
        <begin position="1"/>
        <end position="53"/>
    </location>
</feature>
<evidence type="ECO:0000256" key="8">
    <source>
        <dbReference type="SAM" id="MobiDB-lite"/>
    </source>
</evidence>
<comment type="subcellular location">
    <subcellularLocation>
        <location evidence="1">Nucleus</location>
    </subcellularLocation>
</comment>
<dbReference type="HOGENOM" id="CLU_011881_1_0_1"/>
<dbReference type="InterPro" id="IPR007219">
    <property type="entry name" value="XnlR_reg_dom"/>
</dbReference>
<dbReference type="PROSITE" id="PS00463">
    <property type="entry name" value="ZN2_CY6_FUNGAL_1"/>
    <property type="match status" value="1"/>
</dbReference>
<evidence type="ECO:0000256" key="5">
    <source>
        <dbReference type="ARBA" id="ARBA00023125"/>
    </source>
</evidence>
<dbReference type="EMBL" id="JH126400">
    <property type="protein sequence ID" value="EGX95295.1"/>
    <property type="molecule type" value="Genomic_DNA"/>
</dbReference>
<dbReference type="Gene3D" id="4.10.240.10">
    <property type="entry name" value="Zn(2)-C6 fungal-type DNA-binding domain"/>
    <property type="match status" value="1"/>
</dbReference>
<dbReference type="VEuPathDB" id="FungiDB:CCM_03567"/>
<dbReference type="GO" id="GO:0006351">
    <property type="term" value="P:DNA-templated transcription"/>
    <property type="evidence" value="ECO:0007669"/>
    <property type="project" value="InterPro"/>
</dbReference>
<dbReference type="CDD" id="cd00067">
    <property type="entry name" value="GAL4"/>
    <property type="match status" value="1"/>
</dbReference>
<accession>G3JBJ0</accession>
<keyword evidence="5" id="KW-0238">DNA-binding</keyword>
<keyword evidence="2" id="KW-0479">Metal-binding</keyword>
<dbReference type="Pfam" id="PF04082">
    <property type="entry name" value="Fungal_trans"/>
    <property type="match status" value="1"/>
</dbReference>